<dbReference type="eggNOG" id="ENOG502T2GP">
    <property type="taxonomic scope" value="Eukaryota"/>
</dbReference>
<sequence>MYPDWPETAADLVPQPLCPGPKLAAFDFQGPQDIEFLEYLGEGLHSHVLRVKIKGQEYALKLFRFGYDESWIGPGQYNANGTRAKLTVLAQYSEPFNAECRAFGRLQEAGYSELAIPCYGYILLDEENERRLQDKFNLEFNGDNEISEDDLRGRFLGERSGKPPPVRCIVKALGSTHARNDPVNFSVPMMRRLFRETVQLQQLGIFCHDTRIENLINDKLADFSTAITVPHFMTTPELNPLLTAKDIEDMELETFMRTMSDYWAYIEMLFFMDRNPAQRSKLLDKIPVLPGGLNPHLAKRLVLRDTPRRKLGHQRVFAMVDPRRYDWKATSAAAAETRGVRKRRPRKTLSAKPELWYLNCTPEEAIKFNNRRDDYHTTGWRVDDAGFVFPASTELGHQEFEDETRRKQGLPLRR</sequence>
<protein>
    <recommendedName>
        <fullName evidence="3">Protein kinase domain-containing protein</fullName>
    </recommendedName>
</protein>
<dbReference type="AlphaFoldDB" id="S3BPS6"/>
<dbReference type="Proteomes" id="UP000016923">
    <property type="component" value="Unassembled WGS sequence"/>
</dbReference>
<proteinExistence type="predicted"/>
<evidence type="ECO:0000313" key="2">
    <source>
        <dbReference type="Proteomes" id="UP000016923"/>
    </source>
</evidence>
<name>S3BPS6_OPHP1</name>
<evidence type="ECO:0000313" key="1">
    <source>
        <dbReference type="EMBL" id="EPE03319.1"/>
    </source>
</evidence>
<reference evidence="1 2" key="1">
    <citation type="journal article" date="2013" name="BMC Genomics">
        <title>The genome and transcriptome of the pine saprophyte Ophiostoma piceae, and a comparison with the bark beetle-associated pine pathogen Grosmannia clavigera.</title>
        <authorList>
            <person name="Haridas S."/>
            <person name="Wang Y."/>
            <person name="Lim L."/>
            <person name="Massoumi Alamouti S."/>
            <person name="Jackman S."/>
            <person name="Docking R."/>
            <person name="Robertson G."/>
            <person name="Birol I."/>
            <person name="Bohlmann J."/>
            <person name="Breuil C."/>
        </authorList>
    </citation>
    <scope>NUCLEOTIDE SEQUENCE [LARGE SCALE GENOMIC DNA]</scope>
    <source>
        <strain evidence="1 2">UAMH 11346</strain>
    </source>
</reference>
<organism evidence="1 2">
    <name type="scientific">Ophiostoma piceae (strain UAMH 11346)</name>
    <name type="common">Sap stain fungus</name>
    <dbReference type="NCBI Taxonomy" id="1262450"/>
    <lineage>
        <taxon>Eukaryota</taxon>
        <taxon>Fungi</taxon>
        <taxon>Dikarya</taxon>
        <taxon>Ascomycota</taxon>
        <taxon>Pezizomycotina</taxon>
        <taxon>Sordariomycetes</taxon>
        <taxon>Sordariomycetidae</taxon>
        <taxon>Ophiostomatales</taxon>
        <taxon>Ophiostomataceae</taxon>
        <taxon>Ophiostoma</taxon>
    </lineage>
</organism>
<dbReference type="InterPro" id="IPR025213">
    <property type="entry name" value="Sim4_Fta2"/>
</dbReference>
<dbReference type="OrthoDB" id="3432781at2759"/>
<dbReference type="HOGENOM" id="CLU_042091_0_1_1"/>
<dbReference type="STRING" id="1262450.S3BPS6"/>
<keyword evidence="2" id="KW-1185">Reference proteome</keyword>
<dbReference type="Pfam" id="PF13095">
    <property type="entry name" value="FTA2"/>
    <property type="match status" value="1"/>
</dbReference>
<evidence type="ECO:0008006" key="3">
    <source>
        <dbReference type="Google" id="ProtNLM"/>
    </source>
</evidence>
<dbReference type="VEuPathDB" id="FungiDB:F503_02057"/>
<dbReference type="EMBL" id="KE148169">
    <property type="protein sequence ID" value="EPE03319.1"/>
    <property type="molecule type" value="Genomic_DNA"/>
</dbReference>
<accession>S3BPS6</accession>
<gene>
    <name evidence="1" type="ORF">F503_02057</name>
</gene>